<dbReference type="PANTHER" id="PTHR30537">
    <property type="entry name" value="HTH-TYPE TRANSCRIPTIONAL REGULATOR"/>
    <property type="match status" value="1"/>
</dbReference>
<evidence type="ECO:0000313" key="6">
    <source>
        <dbReference type="EMBL" id="ACB94231.1"/>
    </source>
</evidence>
<proteinExistence type="inferred from homology"/>
<keyword evidence="2" id="KW-0805">Transcription regulation</keyword>
<keyword evidence="7" id="KW-1185">Reference proteome</keyword>
<evidence type="ECO:0000259" key="5">
    <source>
        <dbReference type="PROSITE" id="PS50931"/>
    </source>
</evidence>
<accession>B2IFM0</accession>
<dbReference type="OrthoDB" id="9786526at2"/>
<protein>
    <submittedName>
        <fullName evidence="6">Transcriptional regulator, LysR family</fullName>
    </submittedName>
</protein>
<organism evidence="6 7">
    <name type="scientific">Beijerinckia indica subsp. indica (strain ATCC 9039 / DSM 1715 / NCIMB 8712)</name>
    <dbReference type="NCBI Taxonomy" id="395963"/>
    <lineage>
        <taxon>Bacteria</taxon>
        <taxon>Pseudomonadati</taxon>
        <taxon>Pseudomonadota</taxon>
        <taxon>Alphaproteobacteria</taxon>
        <taxon>Hyphomicrobiales</taxon>
        <taxon>Beijerinckiaceae</taxon>
        <taxon>Beijerinckia</taxon>
    </lineage>
</organism>
<evidence type="ECO:0000256" key="2">
    <source>
        <dbReference type="ARBA" id="ARBA00023015"/>
    </source>
</evidence>
<dbReference type="AlphaFoldDB" id="B2IFM0"/>
<dbReference type="SUPFAM" id="SSF46785">
    <property type="entry name" value="Winged helix' DNA-binding domain"/>
    <property type="match status" value="1"/>
</dbReference>
<dbReference type="FunFam" id="1.10.10.10:FF:000001">
    <property type="entry name" value="LysR family transcriptional regulator"/>
    <property type="match status" value="1"/>
</dbReference>
<feature type="domain" description="HTH lysR-type" evidence="5">
    <location>
        <begin position="1"/>
        <end position="59"/>
    </location>
</feature>
<dbReference type="InterPro" id="IPR058163">
    <property type="entry name" value="LysR-type_TF_proteobact-type"/>
</dbReference>
<dbReference type="GO" id="GO:0043565">
    <property type="term" value="F:sequence-specific DNA binding"/>
    <property type="evidence" value="ECO:0007669"/>
    <property type="project" value="TreeGrafter"/>
</dbReference>
<evidence type="ECO:0000256" key="4">
    <source>
        <dbReference type="ARBA" id="ARBA00023163"/>
    </source>
</evidence>
<dbReference type="Gene3D" id="1.10.10.10">
    <property type="entry name" value="Winged helix-like DNA-binding domain superfamily/Winged helix DNA-binding domain"/>
    <property type="match status" value="1"/>
</dbReference>
<keyword evidence="4" id="KW-0804">Transcription</keyword>
<dbReference type="eggNOG" id="COG0583">
    <property type="taxonomic scope" value="Bacteria"/>
</dbReference>
<dbReference type="GO" id="GO:0003700">
    <property type="term" value="F:DNA-binding transcription factor activity"/>
    <property type="evidence" value="ECO:0007669"/>
    <property type="project" value="InterPro"/>
</dbReference>
<dbReference type="InterPro" id="IPR036388">
    <property type="entry name" value="WH-like_DNA-bd_sf"/>
</dbReference>
<dbReference type="Pfam" id="PF03466">
    <property type="entry name" value="LysR_substrate"/>
    <property type="match status" value="1"/>
</dbReference>
<comment type="similarity">
    <text evidence="1">Belongs to the LysR transcriptional regulatory family.</text>
</comment>
<dbReference type="GO" id="GO:0006351">
    <property type="term" value="P:DNA-templated transcription"/>
    <property type="evidence" value="ECO:0007669"/>
    <property type="project" value="TreeGrafter"/>
</dbReference>
<dbReference type="Pfam" id="PF00126">
    <property type="entry name" value="HTH_1"/>
    <property type="match status" value="1"/>
</dbReference>
<reference evidence="6 7" key="2">
    <citation type="journal article" date="2010" name="J. Bacteriol.">
        <title>Complete genome sequence of Beijerinckia indica subsp. indica.</title>
        <authorList>
            <person name="Tamas I."/>
            <person name="Dedysh S.N."/>
            <person name="Liesack W."/>
            <person name="Stott M.B."/>
            <person name="Alam M."/>
            <person name="Murrell J.C."/>
            <person name="Dunfield P.F."/>
        </authorList>
    </citation>
    <scope>NUCLEOTIDE SEQUENCE [LARGE SCALE GENOMIC DNA]</scope>
    <source>
        <strain evidence="7">ATCC 9039 / DSM 1715 / NCIMB 8712</strain>
    </source>
</reference>
<name>B2IFM0_BEII9</name>
<dbReference type="CDD" id="cd08472">
    <property type="entry name" value="PBP2_CrgA_like_3"/>
    <property type="match status" value="1"/>
</dbReference>
<gene>
    <name evidence="6" type="ordered locus">Bind_0579</name>
</gene>
<evidence type="ECO:0000256" key="1">
    <source>
        <dbReference type="ARBA" id="ARBA00009437"/>
    </source>
</evidence>
<dbReference type="STRING" id="395963.Bind_0579"/>
<dbReference type="Gene3D" id="3.40.190.290">
    <property type="match status" value="1"/>
</dbReference>
<evidence type="ECO:0000313" key="7">
    <source>
        <dbReference type="Proteomes" id="UP000001695"/>
    </source>
</evidence>
<dbReference type="Proteomes" id="UP000001695">
    <property type="component" value="Chromosome"/>
</dbReference>
<dbReference type="InterPro" id="IPR000847">
    <property type="entry name" value="LysR_HTH_N"/>
</dbReference>
<dbReference type="EMBL" id="CP001016">
    <property type="protein sequence ID" value="ACB94231.1"/>
    <property type="molecule type" value="Genomic_DNA"/>
</dbReference>
<dbReference type="SUPFAM" id="SSF53850">
    <property type="entry name" value="Periplasmic binding protein-like II"/>
    <property type="match status" value="1"/>
</dbReference>
<evidence type="ECO:0000256" key="3">
    <source>
        <dbReference type="ARBA" id="ARBA00023125"/>
    </source>
</evidence>
<dbReference type="InterPro" id="IPR036390">
    <property type="entry name" value="WH_DNA-bd_sf"/>
</dbReference>
<keyword evidence="3" id="KW-0238">DNA-binding</keyword>
<dbReference type="PROSITE" id="PS50931">
    <property type="entry name" value="HTH_LYSR"/>
    <property type="match status" value="1"/>
</dbReference>
<sequence length="304" mass="33684">MDRIDAMRVFVRIVERGSFVRAAEDLGLPPSTATDAVKQLETRLGVRLLQRTTRQVRTTLDGEAYYRRCLAILNDIEEAESAFSGALPRGLLRVDVQGTQARRFIVPALPRFFADYPDLELFMSEGDRFVDLVGEGIDCALRTGEPKESDIIARRIAMLPEVTVASANYIGRFGHPQRWDALDGHRMIGFRSSATGGVLPLEFMVNGTRKTVTLPSTLAVNGADTYKAAAQQGLGLIQVPRYSVEQDLAEGRLLECLPETPPSPTPVYVLYPRSRQLSLRVRVFIEWVAKEYASHSGSIAATND</sequence>
<dbReference type="InterPro" id="IPR005119">
    <property type="entry name" value="LysR_subst-bd"/>
</dbReference>
<dbReference type="HOGENOM" id="CLU_039613_16_3_5"/>
<dbReference type="PANTHER" id="PTHR30537:SF72">
    <property type="entry name" value="LYSR FAMILY TRANSCRIPTIONAL REGULATOR"/>
    <property type="match status" value="1"/>
</dbReference>
<dbReference type="RefSeq" id="WP_012383589.1">
    <property type="nucleotide sequence ID" value="NC_010581.1"/>
</dbReference>
<dbReference type="KEGG" id="bid:Bind_0579"/>
<reference evidence="7" key="1">
    <citation type="submission" date="2008-03" db="EMBL/GenBank/DDBJ databases">
        <title>Complete sequence of chromosome of Beijerinckia indica subsp. indica ATCC 9039.</title>
        <authorList>
            <consortium name="US DOE Joint Genome Institute"/>
            <person name="Copeland A."/>
            <person name="Lucas S."/>
            <person name="Lapidus A."/>
            <person name="Glavina del Rio T."/>
            <person name="Dalin E."/>
            <person name="Tice H."/>
            <person name="Bruce D."/>
            <person name="Goodwin L."/>
            <person name="Pitluck S."/>
            <person name="LaButti K."/>
            <person name="Schmutz J."/>
            <person name="Larimer F."/>
            <person name="Land M."/>
            <person name="Hauser L."/>
            <person name="Kyrpides N."/>
            <person name="Mikhailova N."/>
            <person name="Dunfield P.F."/>
            <person name="Dedysh S.N."/>
            <person name="Liesack W."/>
            <person name="Saw J.H."/>
            <person name="Alam M."/>
            <person name="Chen Y."/>
            <person name="Murrell J.C."/>
            <person name="Richardson P."/>
        </authorList>
    </citation>
    <scope>NUCLEOTIDE SEQUENCE [LARGE SCALE GENOMIC DNA]</scope>
    <source>
        <strain evidence="7">ATCC 9039 / DSM 1715 / NCIMB 8712</strain>
    </source>
</reference>